<keyword evidence="5 11" id="KW-0500">Molybdenum</keyword>
<protein>
    <recommendedName>
        <fullName evidence="11">Molybdopterin molybdenumtransferase</fullName>
        <ecNumber evidence="11">2.10.1.1</ecNumber>
    </recommendedName>
</protein>
<dbReference type="EC" id="2.10.1.1" evidence="11"/>
<evidence type="ECO:0000256" key="2">
    <source>
        <dbReference type="ARBA" id="ARBA00002901"/>
    </source>
</evidence>
<evidence type="ECO:0000256" key="3">
    <source>
        <dbReference type="ARBA" id="ARBA00005046"/>
    </source>
</evidence>
<evidence type="ECO:0000256" key="5">
    <source>
        <dbReference type="ARBA" id="ARBA00022505"/>
    </source>
</evidence>
<dbReference type="InterPro" id="IPR005110">
    <property type="entry name" value="MoeA_linker/N"/>
</dbReference>
<sequence>MRTVEEQRARILSLAEPLAAEVTPIVSAVGGVLAEDLPARFAVPPFDNSAMDGFAVRAGDLAAGVELVVVGDIPAGATSVPEVGEGQCARIMTGAPLPPGADAVVPVELTDQPWGQAELPARMRITEAVAVGKHVRRKGENVRVGEPGLPAGLAWSPAAASSAASLGYAEVPLIRRPRVAVLSTGSELVAPGEPLGFGQIPDSNSVLLAGLCRQFGAEVISARAVGDDPAQFRAALDVALAADLVVTTGGVSVGAFEVVRQVTEGQIEFTKVAMQPGKPQASGVLAAPDGRKVPMLGLPGNPVSAFVSAWVFVRPLIACLAGRADRWPSVQARAAVGWSTPPGRRQYVPVAVADGLATPVHALGSGSHLVATLALADGLAVVPEDVEQVQPGDLLTVHSITA</sequence>
<dbReference type="PANTHER" id="PTHR10192:SF5">
    <property type="entry name" value="GEPHYRIN"/>
    <property type="match status" value="1"/>
</dbReference>
<keyword evidence="6 11" id="KW-0808">Transferase</keyword>
<evidence type="ECO:0000256" key="7">
    <source>
        <dbReference type="ARBA" id="ARBA00022723"/>
    </source>
</evidence>
<evidence type="ECO:0000313" key="12">
    <source>
        <dbReference type="EMBL" id="AQP43765.1"/>
    </source>
</evidence>
<dbReference type="FunFam" id="3.40.980.10:FF:000004">
    <property type="entry name" value="Molybdopterin molybdenumtransferase"/>
    <property type="match status" value="1"/>
</dbReference>
<gene>
    <name evidence="12" type="ORF">RPIT_02170</name>
</gene>
<dbReference type="GO" id="GO:0061599">
    <property type="term" value="F:molybdopterin molybdotransferase activity"/>
    <property type="evidence" value="ECO:0007669"/>
    <property type="project" value="UniProtKB-UniRule"/>
</dbReference>
<dbReference type="PANTHER" id="PTHR10192">
    <property type="entry name" value="MOLYBDOPTERIN BIOSYNTHESIS PROTEIN"/>
    <property type="match status" value="1"/>
</dbReference>
<dbReference type="GO" id="GO:0006777">
    <property type="term" value="P:Mo-molybdopterin cofactor biosynthetic process"/>
    <property type="evidence" value="ECO:0007669"/>
    <property type="project" value="UniProtKB-UniRule"/>
</dbReference>
<dbReference type="EMBL" id="CP019605">
    <property type="protein sequence ID" value="AQP43765.1"/>
    <property type="molecule type" value="Genomic_DNA"/>
</dbReference>
<comment type="pathway">
    <text evidence="3 11">Cofactor biosynthesis; molybdopterin biosynthesis.</text>
</comment>
<dbReference type="SUPFAM" id="SSF53218">
    <property type="entry name" value="Molybdenum cofactor biosynthesis proteins"/>
    <property type="match status" value="1"/>
</dbReference>
<dbReference type="InterPro" id="IPR038987">
    <property type="entry name" value="MoeA-like"/>
</dbReference>
<dbReference type="OrthoDB" id="9804758at2"/>
<dbReference type="AlphaFoldDB" id="A0A1Q2CCJ3"/>
<evidence type="ECO:0000256" key="11">
    <source>
        <dbReference type="RuleBase" id="RU365090"/>
    </source>
</evidence>
<dbReference type="GO" id="GO:0005829">
    <property type="term" value="C:cytosol"/>
    <property type="evidence" value="ECO:0007669"/>
    <property type="project" value="TreeGrafter"/>
</dbReference>
<dbReference type="SUPFAM" id="SSF63867">
    <property type="entry name" value="MoeA C-terminal domain-like"/>
    <property type="match status" value="1"/>
</dbReference>
<dbReference type="SMART" id="SM00852">
    <property type="entry name" value="MoCF_biosynth"/>
    <property type="match status" value="1"/>
</dbReference>
<comment type="catalytic activity">
    <reaction evidence="10">
        <text>adenylyl-molybdopterin + molybdate = Mo-molybdopterin + AMP + H(+)</text>
        <dbReference type="Rhea" id="RHEA:35047"/>
        <dbReference type="ChEBI" id="CHEBI:15378"/>
        <dbReference type="ChEBI" id="CHEBI:36264"/>
        <dbReference type="ChEBI" id="CHEBI:62727"/>
        <dbReference type="ChEBI" id="CHEBI:71302"/>
        <dbReference type="ChEBI" id="CHEBI:456215"/>
        <dbReference type="EC" id="2.10.1.1"/>
    </reaction>
</comment>
<dbReference type="Gene3D" id="3.40.980.10">
    <property type="entry name" value="MoaB/Mog-like domain"/>
    <property type="match status" value="1"/>
</dbReference>
<dbReference type="Pfam" id="PF03453">
    <property type="entry name" value="MoeA_N"/>
    <property type="match status" value="1"/>
</dbReference>
<evidence type="ECO:0000256" key="4">
    <source>
        <dbReference type="ARBA" id="ARBA00010763"/>
    </source>
</evidence>
<dbReference type="CDD" id="cd00887">
    <property type="entry name" value="MoeA"/>
    <property type="match status" value="1"/>
</dbReference>
<keyword evidence="7 11" id="KW-0479">Metal-binding</keyword>
<reference evidence="12 13" key="1">
    <citation type="journal article" date="2016" name="Int. J. Syst. Evol. Microbiol.">
        <title>Tessaracoccus flavus sp. nov., isolated from the drainage system of a lindane-producing factory.</title>
        <authorList>
            <person name="Kumari R."/>
            <person name="Singh P."/>
            <person name="Schumann P."/>
            <person name="Lal R."/>
        </authorList>
    </citation>
    <scope>NUCLEOTIDE SEQUENCE [LARGE SCALE GENOMIC DNA]</scope>
    <source>
        <strain evidence="12 13">RP1T</strain>
    </source>
</reference>
<dbReference type="Pfam" id="PF03454">
    <property type="entry name" value="MoeA_C"/>
    <property type="match status" value="1"/>
</dbReference>
<keyword evidence="9 11" id="KW-0501">Molybdenum cofactor biosynthesis</keyword>
<accession>A0A1Q2CCJ3</accession>
<evidence type="ECO:0000256" key="9">
    <source>
        <dbReference type="ARBA" id="ARBA00023150"/>
    </source>
</evidence>
<evidence type="ECO:0000256" key="1">
    <source>
        <dbReference type="ARBA" id="ARBA00001946"/>
    </source>
</evidence>
<keyword evidence="8 11" id="KW-0460">Magnesium</keyword>
<dbReference type="Pfam" id="PF00994">
    <property type="entry name" value="MoCF_biosynth"/>
    <property type="match status" value="1"/>
</dbReference>
<dbReference type="InterPro" id="IPR005111">
    <property type="entry name" value="MoeA_C_domain_IV"/>
</dbReference>
<dbReference type="InterPro" id="IPR036425">
    <property type="entry name" value="MoaB/Mog-like_dom_sf"/>
</dbReference>
<comment type="cofactor">
    <cofactor evidence="1 11">
        <name>Mg(2+)</name>
        <dbReference type="ChEBI" id="CHEBI:18420"/>
    </cofactor>
</comment>
<dbReference type="UniPathway" id="UPA00344"/>
<dbReference type="RefSeq" id="WP_077340149.1">
    <property type="nucleotide sequence ID" value="NZ_CP019605.1"/>
</dbReference>
<comment type="similarity">
    <text evidence="4 11">Belongs to the MoeA family.</text>
</comment>
<evidence type="ECO:0000256" key="8">
    <source>
        <dbReference type="ARBA" id="ARBA00022842"/>
    </source>
</evidence>
<dbReference type="FunFam" id="2.170.190.11:FF:000001">
    <property type="entry name" value="Molybdopterin molybdenumtransferase"/>
    <property type="match status" value="1"/>
</dbReference>
<dbReference type="KEGG" id="tfl:RPIT_02170"/>
<dbReference type="InterPro" id="IPR036135">
    <property type="entry name" value="MoeA_linker/N_sf"/>
</dbReference>
<evidence type="ECO:0000313" key="13">
    <source>
        <dbReference type="Proteomes" id="UP000188324"/>
    </source>
</evidence>
<organism evidence="12 13">
    <name type="scientific">Tessaracoccus flavus</name>
    <dbReference type="NCBI Taxonomy" id="1610493"/>
    <lineage>
        <taxon>Bacteria</taxon>
        <taxon>Bacillati</taxon>
        <taxon>Actinomycetota</taxon>
        <taxon>Actinomycetes</taxon>
        <taxon>Propionibacteriales</taxon>
        <taxon>Propionibacteriaceae</taxon>
        <taxon>Tessaracoccus</taxon>
    </lineage>
</organism>
<dbReference type="Gene3D" id="2.40.340.10">
    <property type="entry name" value="MoeA, C-terminal, domain IV"/>
    <property type="match status" value="1"/>
</dbReference>
<dbReference type="InterPro" id="IPR036688">
    <property type="entry name" value="MoeA_C_domain_IV_sf"/>
</dbReference>
<evidence type="ECO:0000256" key="6">
    <source>
        <dbReference type="ARBA" id="ARBA00022679"/>
    </source>
</evidence>
<dbReference type="GO" id="GO:0046872">
    <property type="term" value="F:metal ion binding"/>
    <property type="evidence" value="ECO:0007669"/>
    <property type="project" value="UniProtKB-UniRule"/>
</dbReference>
<evidence type="ECO:0000256" key="10">
    <source>
        <dbReference type="ARBA" id="ARBA00047317"/>
    </source>
</evidence>
<keyword evidence="13" id="KW-1185">Reference proteome</keyword>
<dbReference type="Gene3D" id="2.170.190.11">
    <property type="entry name" value="Molybdopterin biosynthesis moea protein, domain 3"/>
    <property type="match status" value="1"/>
</dbReference>
<name>A0A1Q2CCJ3_9ACTN</name>
<dbReference type="SUPFAM" id="SSF63882">
    <property type="entry name" value="MoeA N-terminal region -like"/>
    <property type="match status" value="1"/>
</dbReference>
<dbReference type="NCBIfam" id="NF045515">
    <property type="entry name" value="Glp_gephyrin"/>
    <property type="match status" value="1"/>
</dbReference>
<dbReference type="Gene3D" id="3.90.105.10">
    <property type="entry name" value="Molybdopterin biosynthesis moea protein, domain 2"/>
    <property type="match status" value="1"/>
</dbReference>
<dbReference type="Proteomes" id="UP000188324">
    <property type="component" value="Chromosome"/>
</dbReference>
<proteinExistence type="inferred from homology"/>
<dbReference type="STRING" id="1610493.RPIT_02170"/>
<comment type="function">
    <text evidence="2 11">Catalyzes the insertion of molybdate into adenylated molybdopterin with the concomitant release of AMP.</text>
</comment>
<dbReference type="InterPro" id="IPR001453">
    <property type="entry name" value="MoaB/Mog_dom"/>
</dbReference>